<dbReference type="Pfam" id="PF16132">
    <property type="entry name" value="DUF4843"/>
    <property type="match status" value="1"/>
</dbReference>
<dbReference type="InterPro" id="IPR032299">
    <property type="entry name" value="DUF4843"/>
</dbReference>
<gene>
    <name evidence="1" type="ORF">BA92_08550</name>
</gene>
<dbReference type="EMBL" id="JPIU01000038">
    <property type="protein sequence ID" value="KIO45034.1"/>
    <property type="molecule type" value="Genomic_DNA"/>
</dbReference>
<reference evidence="1 2" key="1">
    <citation type="submission" date="2014-07" db="EMBL/GenBank/DDBJ databases">
        <title>Porphyromonadaceae bacterium OUH 308042 = ATCC BAA-2681 = DSM 28342 draft genome.</title>
        <authorList>
            <person name="Sydenham T.V."/>
            <person name="Hasman H."/>
            <person name="Justensen U.S."/>
        </authorList>
    </citation>
    <scope>NUCLEOTIDE SEQUENCE [LARGE SCALE GENOMIC DNA]</scope>
    <source>
        <strain evidence="1 2">OUH 308042</strain>
    </source>
</reference>
<dbReference type="OrthoDB" id="1063880at2"/>
<proteinExistence type="predicted"/>
<sequence length="252" mass="28881">MKKYLFPLSILITLFFFSCDEDKVLTFHDGHEIFFDKFYMNAFSPGTEEADSTVTSFFFYPEGTTDITVPVEVQLSGTPLTSEIKFGLRVIEEETTANPNEYDLDDFYVFHTNTIGEDAKVIKDTIYIKLIKSDRLDDLPEGVRLVVELVPPDGVGLGQVERRRAKIIMTSVAMQPEWWTQEVVDGLLGKYSQKKYQLFLNNVDKEARMGKELIEEHPDEAIKLVMEFKEWLAEQPIEDITDIDGSIIEVAI</sequence>
<dbReference type="Proteomes" id="UP000031980">
    <property type="component" value="Unassembled WGS sequence"/>
</dbReference>
<protein>
    <submittedName>
        <fullName evidence="1">Uncharacterized protein</fullName>
    </submittedName>
</protein>
<dbReference type="AlphaFoldDB" id="A0A0C3RH91"/>
<name>A0A0C3RH91_9PORP</name>
<dbReference type="PROSITE" id="PS51257">
    <property type="entry name" value="PROKAR_LIPOPROTEIN"/>
    <property type="match status" value="1"/>
</dbReference>
<accession>A0A0C3RH91</accession>
<keyword evidence="2" id="KW-1185">Reference proteome</keyword>
<evidence type="ECO:0000313" key="2">
    <source>
        <dbReference type="Proteomes" id="UP000031980"/>
    </source>
</evidence>
<dbReference type="RefSeq" id="WP_041505153.1">
    <property type="nucleotide sequence ID" value="NZ_JPIU01000038.1"/>
</dbReference>
<comment type="caution">
    <text evidence="1">The sequence shown here is derived from an EMBL/GenBank/DDBJ whole genome shotgun (WGS) entry which is preliminary data.</text>
</comment>
<organism evidence="1 2">
    <name type="scientific">Sanguibacteroides justesenii</name>
    <dbReference type="NCBI Taxonomy" id="1547597"/>
    <lineage>
        <taxon>Bacteria</taxon>
        <taxon>Pseudomonadati</taxon>
        <taxon>Bacteroidota</taxon>
        <taxon>Bacteroidia</taxon>
        <taxon>Bacteroidales</taxon>
        <taxon>Porphyromonadaceae</taxon>
        <taxon>Sanguibacteroides</taxon>
    </lineage>
</organism>
<evidence type="ECO:0000313" key="1">
    <source>
        <dbReference type="EMBL" id="KIO45034.1"/>
    </source>
</evidence>